<feature type="transmembrane region" description="Helical" evidence="1">
    <location>
        <begin position="6"/>
        <end position="28"/>
    </location>
</feature>
<proteinExistence type="predicted"/>
<organism evidence="2 3">
    <name type="scientific">SAR86 cluster bacterium</name>
    <dbReference type="NCBI Taxonomy" id="2030880"/>
    <lineage>
        <taxon>Bacteria</taxon>
        <taxon>Pseudomonadati</taxon>
        <taxon>Pseudomonadota</taxon>
        <taxon>Gammaproteobacteria</taxon>
        <taxon>SAR86 cluster</taxon>
    </lineage>
</organism>
<protein>
    <submittedName>
        <fullName evidence="2">Uncharacterized protein</fullName>
    </submittedName>
</protein>
<dbReference type="AlphaFoldDB" id="A0A368BRB4"/>
<sequence length="185" mass="21508">MKNNKWLALIILITPLVVLGLSTLTFYFGYKPDSSSNNGELIYPHIETDGARLKEISGEPFSFKKGKWYLIYFDSLKSVSESEETYKLLFSLNTTLGREMNRVKRVVVLKNKITTIEQKELIDNFPSTFFLIDTDRILESKISANRPNPYESQSIYLSDDFSNIMEEFKTDLEFKEIFEDLKTLL</sequence>
<dbReference type="EMBL" id="QOPD01000001">
    <property type="protein sequence ID" value="RCL39236.1"/>
    <property type="molecule type" value="Genomic_DNA"/>
</dbReference>
<keyword evidence="1" id="KW-1133">Transmembrane helix</keyword>
<evidence type="ECO:0000313" key="2">
    <source>
        <dbReference type="EMBL" id="RCL39236.1"/>
    </source>
</evidence>
<keyword evidence="1" id="KW-0472">Membrane</keyword>
<accession>A0A368BRB4</accession>
<gene>
    <name evidence="2" type="ORF">DBW97_00480</name>
</gene>
<evidence type="ECO:0000313" key="3">
    <source>
        <dbReference type="Proteomes" id="UP000252147"/>
    </source>
</evidence>
<dbReference type="Proteomes" id="UP000252147">
    <property type="component" value="Unassembled WGS sequence"/>
</dbReference>
<keyword evidence="1" id="KW-0812">Transmembrane</keyword>
<name>A0A368BRB4_9GAMM</name>
<evidence type="ECO:0000256" key="1">
    <source>
        <dbReference type="SAM" id="Phobius"/>
    </source>
</evidence>
<comment type="caution">
    <text evidence="2">The sequence shown here is derived from an EMBL/GenBank/DDBJ whole genome shotgun (WGS) entry which is preliminary data.</text>
</comment>
<reference evidence="2 3" key="1">
    <citation type="journal article" date="2018" name="Microbiome">
        <title>Fine metagenomic profile of the Mediterranean stratified and mixed water columns revealed by assembly and recruitment.</title>
        <authorList>
            <person name="Haro-Moreno J.M."/>
            <person name="Lopez-Perez M."/>
            <person name="De La Torre J.R."/>
            <person name="Picazo A."/>
            <person name="Camacho A."/>
            <person name="Rodriguez-Valera F."/>
        </authorList>
    </citation>
    <scope>NUCLEOTIDE SEQUENCE [LARGE SCALE GENOMIC DNA]</scope>
    <source>
        <strain evidence="2">MED-G83</strain>
    </source>
</reference>